<reference evidence="2" key="1">
    <citation type="journal article" date="2019" name="Int. J. Syst. Evol. Microbiol.">
        <title>The Global Catalogue of Microorganisms (GCM) 10K type strain sequencing project: providing services to taxonomists for standard genome sequencing and annotation.</title>
        <authorList>
            <consortium name="The Broad Institute Genomics Platform"/>
            <consortium name="The Broad Institute Genome Sequencing Center for Infectious Disease"/>
            <person name="Wu L."/>
            <person name="Ma J."/>
        </authorList>
    </citation>
    <scope>NUCLEOTIDE SEQUENCE [LARGE SCALE GENOMIC DNA]</scope>
    <source>
        <strain evidence="2">JCM 18532</strain>
    </source>
</reference>
<dbReference type="RefSeq" id="WP_345527968.1">
    <property type="nucleotide sequence ID" value="NZ_BAABKN010000019.1"/>
</dbReference>
<organism evidence="1 2">
    <name type="scientific">Nocardioides endophyticus</name>
    <dbReference type="NCBI Taxonomy" id="1353775"/>
    <lineage>
        <taxon>Bacteria</taxon>
        <taxon>Bacillati</taxon>
        <taxon>Actinomycetota</taxon>
        <taxon>Actinomycetes</taxon>
        <taxon>Propionibacteriales</taxon>
        <taxon>Nocardioidaceae</taxon>
        <taxon>Nocardioides</taxon>
    </lineage>
</organism>
<evidence type="ECO:0000313" key="1">
    <source>
        <dbReference type="EMBL" id="GAA4745763.1"/>
    </source>
</evidence>
<dbReference type="EMBL" id="BAABKN010000019">
    <property type="protein sequence ID" value="GAA4745763.1"/>
    <property type="molecule type" value="Genomic_DNA"/>
</dbReference>
<accession>A0ABP8Z3Q6</accession>
<gene>
    <name evidence="1" type="ORF">GCM10023350_33210</name>
</gene>
<proteinExistence type="predicted"/>
<name>A0ABP8Z3Q6_9ACTN</name>
<protein>
    <submittedName>
        <fullName evidence="1">Uncharacterized protein</fullName>
    </submittedName>
</protein>
<dbReference type="Proteomes" id="UP001499882">
    <property type="component" value="Unassembled WGS sequence"/>
</dbReference>
<keyword evidence="2" id="KW-1185">Reference proteome</keyword>
<comment type="caution">
    <text evidence="1">The sequence shown here is derived from an EMBL/GenBank/DDBJ whole genome shotgun (WGS) entry which is preliminary data.</text>
</comment>
<sequence>MNAVMSIFGKKTAPEKVAAPLMHLPVRKIAASGAAAAASLVAVSAASAATTALRRRADRS</sequence>
<evidence type="ECO:0000313" key="2">
    <source>
        <dbReference type="Proteomes" id="UP001499882"/>
    </source>
</evidence>